<feature type="chain" id="PRO_5041374619" evidence="1">
    <location>
        <begin position="17"/>
        <end position="151"/>
    </location>
</feature>
<dbReference type="EMBL" id="JAUKTV010000010">
    <property type="protein sequence ID" value="KAK0726333.1"/>
    <property type="molecule type" value="Genomic_DNA"/>
</dbReference>
<protein>
    <submittedName>
        <fullName evidence="2">Uncharacterized protein</fullName>
    </submittedName>
</protein>
<keyword evidence="3" id="KW-1185">Reference proteome</keyword>
<keyword evidence="1" id="KW-0732">Signal</keyword>
<sequence>MQLPVVLALLAGVVSAIPAAPVLTLNPGAPPAITASLPVITLPGGPSKPTICSAKPSCYTHTTTTTPKACATKCPEPEKPIACPAYIKIVTKEVPCHDDCCPKTSTETVTARCPKCVTGCVIPTITETVTTGCLPTKTPVFPTAILTVGGN</sequence>
<feature type="signal peptide" evidence="1">
    <location>
        <begin position="1"/>
        <end position="16"/>
    </location>
</feature>
<reference evidence="2" key="1">
    <citation type="submission" date="2023-06" db="EMBL/GenBank/DDBJ databases">
        <title>Genome-scale phylogeny and comparative genomics of the fungal order Sordariales.</title>
        <authorList>
            <consortium name="Lawrence Berkeley National Laboratory"/>
            <person name="Hensen N."/>
            <person name="Bonometti L."/>
            <person name="Westerberg I."/>
            <person name="Brannstrom I.O."/>
            <person name="Guillou S."/>
            <person name="Cros-Aarteil S."/>
            <person name="Calhoun S."/>
            <person name="Haridas S."/>
            <person name="Kuo A."/>
            <person name="Mondo S."/>
            <person name="Pangilinan J."/>
            <person name="Riley R."/>
            <person name="Labutti K."/>
            <person name="Andreopoulos B."/>
            <person name="Lipzen A."/>
            <person name="Chen C."/>
            <person name="Yanf M."/>
            <person name="Daum C."/>
            <person name="Ng V."/>
            <person name="Clum A."/>
            <person name="Steindorff A."/>
            <person name="Ohm R."/>
            <person name="Martin F."/>
            <person name="Silar P."/>
            <person name="Natvig D."/>
            <person name="Lalanne C."/>
            <person name="Gautier V."/>
            <person name="Ament-Velasquez S.L."/>
            <person name="Kruys A."/>
            <person name="Hutchinson M.I."/>
            <person name="Powell A.J."/>
            <person name="Barry K."/>
            <person name="Miller A.N."/>
            <person name="Grigoriev I.V."/>
            <person name="Debuchy R."/>
            <person name="Gladieux P."/>
            <person name="Thoren M.H."/>
            <person name="Johannesson H."/>
        </authorList>
    </citation>
    <scope>NUCLEOTIDE SEQUENCE</scope>
    <source>
        <strain evidence="2">CBS 540.89</strain>
    </source>
</reference>
<gene>
    <name evidence="2" type="ORF">B0T21DRAFT_350480</name>
</gene>
<evidence type="ECO:0000313" key="3">
    <source>
        <dbReference type="Proteomes" id="UP001172159"/>
    </source>
</evidence>
<organism evidence="2 3">
    <name type="scientific">Apiosordaria backusii</name>
    <dbReference type="NCBI Taxonomy" id="314023"/>
    <lineage>
        <taxon>Eukaryota</taxon>
        <taxon>Fungi</taxon>
        <taxon>Dikarya</taxon>
        <taxon>Ascomycota</taxon>
        <taxon>Pezizomycotina</taxon>
        <taxon>Sordariomycetes</taxon>
        <taxon>Sordariomycetidae</taxon>
        <taxon>Sordariales</taxon>
        <taxon>Lasiosphaeriaceae</taxon>
        <taxon>Apiosordaria</taxon>
    </lineage>
</organism>
<dbReference type="Proteomes" id="UP001172159">
    <property type="component" value="Unassembled WGS sequence"/>
</dbReference>
<dbReference type="AlphaFoldDB" id="A0AA40E8H6"/>
<evidence type="ECO:0000313" key="2">
    <source>
        <dbReference type="EMBL" id="KAK0726333.1"/>
    </source>
</evidence>
<proteinExistence type="predicted"/>
<comment type="caution">
    <text evidence="2">The sequence shown here is derived from an EMBL/GenBank/DDBJ whole genome shotgun (WGS) entry which is preliminary data.</text>
</comment>
<accession>A0AA40E8H6</accession>
<evidence type="ECO:0000256" key="1">
    <source>
        <dbReference type="SAM" id="SignalP"/>
    </source>
</evidence>
<name>A0AA40E8H6_9PEZI</name>